<dbReference type="PROSITE" id="PS00018">
    <property type="entry name" value="EF_HAND_1"/>
    <property type="match status" value="1"/>
</dbReference>
<proteinExistence type="predicted"/>
<dbReference type="Proteomes" id="UP001190700">
    <property type="component" value="Unassembled WGS sequence"/>
</dbReference>
<name>A0AAE0BZ85_9CHLO</name>
<accession>A0AAE0BZ85</accession>
<keyword evidence="2" id="KW-1185">Reference proteome</keyword>
<protein>
    <submittedName>
        <fullName evidence="1">Uncharacterized protein</fullName>
    </submittedName>
</protein>
<dbReference type="EMBL" id="LGRX02031708">
    <property type="protein sequence ID" value="KAK3244565.1"/>
    <property type="molecule type" value="Genomic_DNA"/>
</dbReference>
<evidence type="ECO:0000313" key="2">
    <source>
        <dbReference type="Proteomes" id="UP001190700"/>
    </source>
</evidence>
<reference evidence="1 2" key="1">
    <citation type="journal article" date="2015" name="Genome Biol. Evol.">
        <title>Comparative Genomics of a Bacterivorous Green Alga Reveals Evolutionary Causalities and Consequences of Phago-Mixotrophic Mode of Nutrition.</title>
        <authorList>
            <person name="Burns J.A."/>
            <person name="Paasch A."/>
            <person name="Narechania A."/>
            <person name="Kim E."/>
        </authorList>
    </citation>
    <scope>NUCLEOTIDE SEQUENCE [LARGE SCALE GENOMIC DNA]</scope>
    <source>
        <strain evidence="1 2">PLY_AMNH</strain>
    </source>
</reference>
<dbReference type="InterPro" id="IPR018247">
    <property type="entry name" value="EF_Hand_1_Ca_BS"/>
</dbReference>
<dbReference type="AlphaFoldDB" id="A0AAE0BZ85"/>
<evidence type="ECO:0000313" key="1">
    <source>
        <dbReference type="EMBL" id="KAK3244565.1"/>
    </source>
</evidence>
<sequence length="116" mass="13574">MGATVLAAVQFDRLPEEEEEMQSFIEYCDLDNDGKLELPEVLWIVCEHRPPLPNAPMASKLRLRLKRVQSYLKRSVLRQFWYSKTSKLVDMHMRWIYPTLVLAFNLSMFLSVPGSI</sequence>
<comment type="caution">
    <text evidence="1">The sequence shown here is derived from an EMBL/GenBank/DDBJ whole genome shotgun (WGS) entry which is preliminary data.</text>
</comment>
<organism evidence="1 2">
    <name type="scientific">Cymbomonas tetramitiformis</name>
    <dbReference type="NCBI Taxonomy" id="36881"/>
    <lineage>
        <taxon>Eukaryota</taxon>
        <taxon>Viridiplantae</taxon>
        <taxon>Chlorophyta</taxon>
        <taxon>Pyramimonadophyceae</taxon>
        <taxon>Pyramimonadales</taxon>
        <taxon>Pyramimonadaceae</taxon>
        <taxon>Cymbomonas</taxon>
    </lineage>
</organism>
<gene>
    <name evidence="1" type="ORF">CYMTET_45826</name>
</gene>